<comment type="caution">
    <text evidence="2">The sequence shown here is derived from an EMBL/GenBank/DDBJ whole genome shotgun (WGS) entry which is preliminary data.</text>
</comment>
<dbReference type="InterPro" id="IPR047650">
    <property type="entry name" value="Transpos_IS110"/>
</dbReference>
<gene>
    <name evidence="2" type="ORF">LY71_1143</name>
</gene>
<dbReference type="Pfam" id="PF02371">
    <property type="entry name" value="Transposase_20"/>
    <property type="match status" value="1"/>
</dbReference>
<sequence length="168" mass="18594">MRSLVTVIYALVSQTEVLHSEVEAGFGRHPDAEICLSQPGLGPVLGARVLAEFGDDPHRYANPKARKNYSGMAPITRASGTRRIVLARYARNRRLADALYHQAFTALGVSPGARDYYDRQRARGATHHQALRALANRLVDILHGCLRHHSRYDEAIAWHADCENTAAA</sequence>
<dbReference type="PANTHER" id="PTHR33055">
    <property type="entry name" value="TRANSPOSASE FOR INSERTION SEQUENCE ELEMENT IS1111A"/>
    <property type="match status" value="1"/>
</dbReference>
<dbReference type="GO" id="GO:0004803">
    <property type="term" value="F:transposase activity"/>
    <property type="evidence" value="ECO:0007669"/>
    <property type="project" value="InterPro"/>
</dbReference>
<dbReference type="InterPro" id="IPR003346">
    <property type="entry name" value="Transposase_20"/>
</dbReference>
<proteinExistence type="predicted"/>
<organism evidence="2 3">
    <name type="scientific">Geodermatophilus tzadiensis</name>
    <dbReference type="NCBI Taxonomy" id="1137988"/>
    <lineage>
        <taxon>Bacteria</taxon>
        <taxon>Bacillati</taxon>
        <taxon>Actinomycetota</taxon>
        <taxon>Actinomycetes</taxon>
        <taxon>Geodermatophilales</taxon>
        <taxon>Geodermatophilaceae</taxon>
        <taxon>Geodermatophilus</taxon>
    </lineage>
</organism>
<feature type="domain" description="Transposase IS116/IS110/IS902 C-terminal" evidence="1">
    <location>
        <begin position="34"/>
        <end position="117"/>
    </location>
</feature>
<keyword evidence="3" id="KW-1185">Reference proteome</keyword>
<evidence type="ECO:0000313" key="3">
    <source>
        <dbReference type="Proteomes" id="UP000239210"/>
    </source>
</evidence>
<name>A0A2T0TNZ7_9ACTN</name>
<dbReference type="AlphaFoldDB" id="A0A2T0TNZ7"/>
<dbReference type="RefSeq" id="WP_211297391.1">
    <property type="nucleotide sequence ID" value="NZ_PVTG01000014.1"/>
</dbReference>
<dbReference type="Proteomes" id="UP000239210">
    <property type="component" value="Unassembled WGS sequence"/>
</dbReference>
<accession>A0A2T0TNZ7</accession>
<dbReference type="GO" id="GO:0003677">
    <property type="term" value="F:DNA binding"/>
    <property type="evidence" value="ECO:0007669"/>
    <property type="project" value="InterPro"/>
</dbReference>
<dbReference type="EMBL" id="PVTG01000014">
    <property type="protein sequence ID" value="PRY47373.1"/>
    <property type="molecule type" value="Genomic_DNA"/>
</dbReference>
<evidence type="ECO:0000259" key="1">
    <source>
        <dbReference type="Pfam" id="PF02371"/>
    </source>
</evidence>
<reference evidence="2 3" key="1">
    <citation type="submission" date="2018-03" db="EMBL/GenBank/DDBJ databases">
        <title>Genomic Encyclopedia of Archaeal and Bacterial Type Strains, Phase II (KMG-II): from individual species to whole genera.</title>
        <authorList>
            <person name="Goeker M."/>
        </authorList>
    </citation>
    <scope>NUCLEOTIDE SEQUENCE [LARGE SCALE GENOMIC DNA]</scope>
    <source>
        <strain evidence="2 3">DSM 45416</strain>
    </source>
</reference>
<protein>
    <submittedName>
        <fullName evidence="2">Transposase IS116/IS110/IS902 family protein</fullName>
    </submittedName>
</protein>
<dbReference type="GO" id="GO:0006313">
    <property type="term" value="P:DNA transposition"/>
    <property type="evidence" value="ECO:0007669"/>
    <property type="project" value="InterPro"/>
</dbReference>
<dbReference type="PANTHER" id="PTHR33055:SF3">
    <property type="entry name" value="PUTATIVE TRANSPOSASE FOR IS117-RELATED"/>
    <property type="match status" value="1"/>
</dbReference>
<evidence type="ECO:0000313" key="2">
    <source>
        <dbReference type="EMBL" id="PRY47373.1"/>
    </source>
</evidence>